<name>A0ABR9ZRH2_9FIRM</name>
<reference evidence="2 3" key="1">
    <citation type="submission" date="2020-11" db="EMBL/GenBank/DDBJ databases">
        <title>Fusibacter basophilias sp. nov.</title>
        <authorList>
            <person name="Qiu D."/>
        </authorList>
    </citation>
    <scope>NUCLEOTIDE SEQUENCE [LARGE SCALE GENOMIC DNA]</scope>
    <source>
        <strain evidence="2 3">Q10-2</strain>
    </source>
</reference>
<keyword evidence="3" id="KW-1185">Reference proteome</keyword>
<dbReference type="Proteomes" id="UP000614200">
    <property type="component" value="Unassembled WGS sequence"/>
</dbReference>
<sequence length="242" mass="28081">MKIIISPSKTQLTPSSATPLHYIPKKHKTYFSPEQSTLTHEVVSALLLEDLSLIYKDKANDYETHYKNFDAHEQLYAVQSYTGLVFKQLNLQNYDKSDLDYLDQHLVILSALYGMTAPFDPIKAYRLDFQMKMKNLNLYTHWHDHILTSFKTSELIIDLASNEFSKMVDRPKITIHFRENHQGKLTNKATFAKMARGKMLHLMIKDHIKTIKALKAITFDGYVFNASMSDSNNFYFIRSVTS</sequence>
<dbReference type="HAMAP" id="MF_00652">
    <property type="entry name" value="UPF0246"/>
    <property type="match status" value="1"/>
</dbReference>
<dbReference type="Pfam" id="PF03883">
    <property type="entry name" value="H2O2_YaaD"/>
    <property type="match status" value="1"/>
</dbReference>
<accession>A0ABR9ZRH2</accession>
<comment type="similarity">
    <text evidence="1">Belongs to the UPF0246 family.</text>
</comment>
<evidence type="ECO:0000256" key="1">
    <source>
        <dbReference type="HAMAP-Rule" id="MF_00652"/>
    </source>
</evidence>
<dbReference type="InterPro" id="IPR005583">
    <property type="entry name" value="YaaA"/>
</dbReference>
<gene>
    <name evidence="2" type="ORF">ISU02_07990</name>
</gene>
<evidence type="ECO:0000313" key="2">
    <source>
        <dbReference type="EMBL" id="MBF4693056.1"/>
    </source>
</evidence>
<comment type="caution">
    <text evidence="2">The sequence shown here is derived from an EMBL/GenBank/DDBJ whole genome shotgun (WGS) entry which is preliminary data.</text>
</comment>
<proteinExistence type="inferred from homology"/>
<dbReference type="EMBL" id="JADKNH010000004">
    <property type="protein sequence ID" value="MBF4693056.1"/>
    <property type="molecule type" value="Genomic_DNA"/>
</dbReference>
<dbReference type="RefSeq" id="WP_194701288.1">
    <property type="nucleotide sequence ID" value="NZ_JADKNH010000004.1"/>
</dbReference>
<dbReference type="PANTHER" id="PTHR30283">
    <property type="entry name" value="PEROXIDE STRESS RESPONSE PROTEIN YAAA"/>
    <property type="match status" value="1"/>
</dbReference>
<dbReference type="PANTHER" id="PTHR30283:SF4">
    <property type="entry name" value="PEROXIDE STRESS RESISTANCE PROTEIN YAAA"/>
    <property type="match status" value="1"/>
</dbReference>
<organism evidence="2 3">
    <name type="scientific">Fusibacter ferrireducens</name>
    <dbReference type="NCBI Taxonomy" id="2785058"/>
    <lineage>
        <taxon>Bacteria</taxon>
        <taxon>Bacillati</taxon>
        <taxon>Bacillota</taxon>
        <taxon>Clostridia</taxon>
        <taxon>Eubacteriales</taxon>
        <taxon>Eubacteriales Family XII. Incertae Sedis</taxon>
        <taxon>Fusibacter</taxon>
    </lineage>
</organism>
<protein>
    <recommendedName>
        <fullName evidence="1">UPF0246 protein ISU02_07990</fullName>
    </recommendedName>
</protein>
<evidence type="ECO:0000313" key="3">
    <source>
        <dbReference type="Proteomes" id="UP000614200"/>
    </source>
</evidence>